<proteinExistence type="predicted"/>
<dbReference type="AlphaFoldDB" id="A0A2A5JQN4"/>
<dbReference type="RefSeq" id="WP_099642088.1">
    <property type="nucleotide sequence ID" value="NZ_JAQPZX010000013.1"/>
</dbReference>
<evidence type="ECO:0000313" key="1">
    <source>
        <dbReference type="EMBL" id="PCK31736.1"/>
    </source>
</evidence>
<accession>A0A2A5JQN4</accession>
<dbReference type="Proteomes" id="UP000228621">
    <property type="component" value="Unassembled WGS sequence"/>
</dbReference>
<name>A0A2A5JQN4_PSEO7</name>
<gene>
    <name evidence="1" type="ORF">CEX98_10810</name>
</gene>
<reference evidence="2" key="1">
    <citation type="journal article" date="2019" name="Genome Announc.">
        <title>Draft Genome Sequence of Pseudoalteromonas piscicida Strain 36Y ROTHPW, an Hypersaline Seawater Isolate from the South Coast of Sonora, Mexico.</title>
        <authorList>
            <person name="Sanchez-Diaz R."/>
            <person name="Molina-Garza Z.J."/>
            <person name="Cruz-Suarez L.E."/>
            <person name="Selvin J."/>
            <person name="Kiran G.S."/>
            <person name="Ibarra-Gamez J.C."/>
            <person name="Gomez-Gil B."/>
            <person name="Galaviz-Silva L."/>
        </authorList>
    </citation>
    <scope>NUCLEOTIDE SEQUENCE [LARGE SCALE GENOMIC DNA]</scope>
    <source>
        <strain evidence="2">36Y_RITHPW</strain>
    </source>
</reference>
<sequence>MKLTVKKLKSLSKNSQTLGYAATPNVAGGYTTRPGTIGCETTTKECDLITTALCTSARCDNYTTENC</sequence>
<keyword evidence="2" id="KW-1185">Reference proteome</keyword>
<protein>
    <submittedName>
        <fullName evidence="1">Uncharacterized protein</fullName>
    </submittedName>
</protein>
<evidence type="ECO:0000313" key="2">
    <source>
        <dbReference type="Proteomes" id="UP000228621"/>
    </source>
</evidence>
<comment type="caution">
    <text evidence="1">The sequence shown here is derived from an EMBL/GenBank/DDBJ whole genome shotgun (WGS) entry which is preliminary data.</text>
</comment>
<dbReference type="OrthoDB" id="6301320at2"/>
<organism evidence="1 2">
    <name type="scientific">Pseudoalteromonas piscicida</name>
    <dbReference type="NCBI Taxonomy" id="43662"/>
    <lineage>
        <taxon>Bacteria</taxon>
        <taxon>Pseudomonadati</taxon>
        <taxon>Pseudomonadota</taxon>
        <taxon>Gammaproteobacteria</taxon>
        <taxon>Alteromonadales</taxon>
        <taxon>Pseudoalteromonadaceae</taxon>
        <taxon>Pseudoalteromonas</taxon>
    </lineage>
</organism>
<dbReference type="EMBL" id="NKHF01000046">
    <property type="protein sequence ID" value="PCK31736.1"/>
    <property type="molecule type" value="Genomic_DNA"/>
</dbReference>